<feature type="compositionally biased region" description="Basic and acidic residues" evidence="1">
    <location>
        <begin position="187"/>
        <end position="199"/>
    </location>
</feature>
<feature type="region of interest" description="Disordered" evidence="1">
    <location>
        <begin position="180"/>
        <end position="199"/>
    </location>
</feature>
<protein>
    <submittedName>
        <fullName evidence="2">Uncharacterized protein</fullName>
    </submittedName>
</protein>
<dbReference type="EMBL" id="JAGMVJ010000002">
    <property type="protein sequence ID" value="KAH7093686.1"/>
    <property type="molecule type" value="Genomic_DNA"/>
</dbReference>
<accession>A0A8K0RI18</accession>
<organism evidence="2 3">
    <name type="scientific">Paraphoma chrysanthemicola</name>
    <dbReference type="NCBI Taxonomy" id="798071"/>
    <lineage>
        <taxon>Eukaryota</taxon>
        <taxon>Fungi</taxon>
        <taxon>Dikarya</taxon>
        <taxon>Ascomycota</taxon>
        <taxon>Pezizomycotina</taxon>
        <taxon>Dothideomycetes</taxon>
        <taxon>Pleosporomycetidae</taxon>
        <taxon>Pleosporales</taxon>
        <taxon>Pleosporineae</taxon>
        <taxon>Phaeosphaeriaceae</taxon>
        <taxon>Paraphoma</taxon>
    </lineage>
</organism>
<name>A0A8K0RI18_9PLEO</name>
<dbReference type="AlphaFoldDB" id="A0A8K0RI18"/>
<gene>
    <name evidence="2" type="ORF">FB567DRAFT_178431</name>
</gene>
<evidence type="ECO:0000313" key="2">
    <source>
        <dbReference type="EMBL" id="KAH7093686.1"/>
    </source>
</evidence>
<comment type="caution">
    <text evidence="2">The sequence shown here is derived from an EMBL/GenBank/DDBJ whole genome shotgun (WGS) entry which is preliminary data.</text>
</comment>
<dbReference type="OrthoDB" id="2896980at2759"/>
<reference evidence="2" key="1">
    <citation type="journal article" date="2021" name="Nat. Commun.">
        <title>Genetic determinants of endophytism in the Arabidopsis root mycobiome.</title>
        <authorList>
            <person name="Mesny F."/>
            <person name="Miyauchi S."/>
            <person name="Thiergart T."/>
            <person name="Pickel B."/>
            <person name="Atanasova L."/>
            <person name="Karlsson M."/>
            <person name="Huettel B."/>
            <person name="Barry K.W."/>
            <person name="Haridas S."/>
            <person name="Chen C."/>
            <person name="Bauer D."/>
            <person name="Andreopoulos W."/>
            <person name="Pangilinan J."/>
            <person name="LaButti K."/>
            <person name="Riley R."/>
            <person name="Lipzen A."/>
            <person name="Clum A."/>
            <person name="Drula E."/>
            <person name="Henrissat B."/>
            <person name="Kohler A."/>
            <person name="Grigoriev I.V."/>
            <person name="Martin F.M."/>
            <person name="Hacquard S."/>
        </authorList>
    </citation>
    <scope>NUCLEOTIDE SEQUENCE</scope>
    <source>
        <strain evidence="2">MPI-SDFR-AT-0120</strain>
    </source>
</reference>
<keyword evidence="3" id="KW-1185">Reference proteome</keyword>
<sequence length="199" mass="22624">MSSDTLSTSVIGCFYQLLPVLGQNEAVSYKIVKPSGNTTKNAVPPKVLIHFAAKEYEDIAKATLNKDTMEINRLRKMSAQEACPELRLDTEGDVVAGSMIYVMIPIIQILRIRYGDQFDVNTEYSQEVLESDTEGGTKSVLRSDLVFKHRSQGITIALIEYKRRQIIRYEDYKNAILTSKTTKQKHREKEERSGKNRES</sequence>
<dbReference type="Proteomes" id="UP000813461">
    <property type="component" value="Unassembled WGS sequence"/>
</dbReference>
<evidence type="ECO:0000256" key="1">
    <source>
        <dbReference type="SAM" id="MobiDB-lite"/>
    </source>
</evidence>
<proteinExistence type="predicted"/>
<evidence type="ECO:0000313" key="3">
    <source>
        <dbReference type="Proteomes" id="UP000813461"/>
    </source>
</evidence>